<reference evidence="1" key="1">
    <citation type="journal article" date="2023" name="Insect Mol. Biol.">
        <title>Genome sequencing provides insights into the evolution of gene families encoding plant cell wall-degrading enzymes in longhorned beetles.</title>
        <authorList>
            <person name="Shin N.R."/>
            <person name="Okamura Y."/>
            <person name="Kirsch R."/>
            <person name="Pauchet Y."/>
        </authorList>
    </citation>
    <scope>NUCLEOTIDE SEQUENCE</scope>
    <source>
        <strain evidence="1">RBIC_L_NR</strain>
    </source>
</reference>
<evidence type="ECO:0008006" key="3">
    <source>
        <dbReference type="Google" id="ProtNLM"/>
    </source>
</evidence>
<keyword evidence="2" id="KW-1185">Reference proteome</keyword>
<dbReference type="SUPFAM" id="SSF53098">
    <property type="entry name" value="Ribonuclease H-like"/>
    <property type="match status" value="1"/>
</dbReference>
<evidence type="ECO:0000313" key="2">
    <source>
        <dbReference type="Proteomes" id="UP001162156"/>
    </source>
</evidence>
<dbReference type="InterPro" id="IPR012337">
    <property type="entry name" value="RNaseH-like_sf"/>
</dbReference>
<dbReference type="Proteomes" id="UP001162156">
    <property type="component" value="Unassembled WGS sequence"/>
</dbReference>
<evidence type="ECO:0000313" key="1">
    <source>
        <dbReference type="EMBL" id="KAJ8928229.1"/>
    </source>
</evidence>
<protein>
    <recommendedName>
        <fullName evidence="3">DUF4371 domain-containing protein</fullName>
    </recommendedName>
</protein>
<sequence>MEFLPNIGHKAKDIENALLKSLENNGLDIMNCRGQSYDNASNMSGMYSCLQTLINTINPLADYVPCAAHSLNLVGSCAVESVTEVVDFFSTLKELYNFFTISTHRWEIFVQRANLRVKSLSQTR</sequence>
<name>A0AAV8WP08_9CUCU</name>
<comment type="caution">
    <text evidence="1">The sequence shown here is derived from an EMBL/GenBank/DDBJ whole genome shotgun (WGS) entry which is preliminary data.</text>
</comment>
<dbReference type="AlphaFoldDB" id="A0AAV8WP08"/>
<accession>A0AAV8WP08</accession>
<dbReference type="EMBL" id="JANEYF010005422">
    <property type="protein sequence ID" value="KAJ8928229.1"/>
    <property type="molecule type" value="Genomic_DNA"/>
</dbReference>
<dbReference type="PANTHER" id="PTHR45749:SF23">
    <property type="entry name" value="ZINC FINGER MYM-TYPE PROTEIN 1-LIKE"/>
    <property type="match status" value="1"/>
</dbReference>
<organism evidence="1 2">
    <name type="scientific">Rhamnusium bicolor</name>
    <dbReference type="NCBI Taxonomy" id="1586634"/>
    <lineage>
        <taxon>Eukaryota</taxon>
        <taxon>Metazoa</taxon>
        <taxon>Ecdysozoa</taxon>
        <taxon>Arthropoda</taxon>
        <taxon>Hexapoda</taxon>
        <taxon>Insecta</taxon>
        <taxon>Pterygota</taxon>
        <taxon>Neoptera</taxon>
        <taxon>Endopterygota</taxon>
        <taxon>Coleoptera</taxon>
        <taxon>Polyphaga</taxon>
        <taxon>Cucujiformia</taxon>
        <taxon>Chrysomeloidea</taxon>
        <taxon>Cerambycidae</taxon>
        <taxon>Lepturinae</taxon>
        <taxon>Rhagiini</taxon>
        <taxon>Rhamnusium</taxon>
    </lineage>
</organism>
<proteinExistence type="predicted"/>
<gene>
    <name evidence="1" type="ORF">NQ314_019176</name>
</gene>
<dbReference type="PANTHER" id="PTHR45749">
    <property type="match status" value="1"/>
</dbReference>